<dbReference type="PANTHER" id="PTHR30427:SF1">
    <property type="entry name" value="TRANSCRIPTIONAL ACTIVATOR PROTEIN LYSR"/>
    <property type="match status" value="1"/>
</dbReference>
<evidence type="ECO:0000256" key="1">
    <source>
        <dbReference type="ARBA" id="ARBA00009437"/>
    </source>
</evidence>
<dbReference type="InterPro" id="IPR005119">
    <property type="entry name" value="LysR_subst-bd"/>
</dbReference>
<dbReference type="EMBL" id="JBHRTN010000024">
    <property type="protein sequence ID" value="MFC3127258.1"/>
    <property type="molecule type" value="Genomic_DNA"/>
</dbReference>
<dbReference type="Gene3D" id="1.10.10.10">
    <property type="entry name" value="Winged helix-like DNA-binding domain superfamily/Winged helix DNA-binding domain"/>
    <property type="match status" value="1"/>
</dbReference>
<evidence type="ECO:0000256" key="2">
    <source>
        <dbReference type="ARBA" id="ARBA00023015"/>
    </source>
</evidence>
<dbReference type="SUPFAM" id="SSF46785">
    <property type="entry name" value="Winged helix' DNA-binding domain"/>
    <property type="match status" value="1"/>
</dbReference>
<keyword evidence="7" id="KW-1185">Reference proteome</keyword>
<dbReference type="PANTHER" id="PTHR30427">
    <property type="entry name" value="TRANSCRIPTIONAL ACTIVATOR PROTEIN LYSR"/>
    <property type="match status" value="1"/>
</dbReference>
<dbReference type="RefSeq" id="WP_379599183.1">
    <property type="nucleotide sequence ID" value="NZ_JBHRTN010000024.1"/>
</dbReference>
<dbReference type="Gene3D" id="3.40.190.290">
    <property type="match status" value="1"/>
</dbReference>
<sequence length="315" mass="34646">MEARLHNLRSLEALRAFVESGSVSQAAMRLGRTQPQVGRLLSSLERELGFELFSRENRRLSLTAEGLRFWQHAERVLAGHDGLLRLADGIRQGRKASHLRLLTAPQVASFVLGEALRVMAARVPEFSAIVDTRIRLDAETVLEQEHFDMGVTVLPLAHSGLKVEPLCEVEAVAVMRRDHPLARLPQVAAADLDGHDMVVTHPRSLLRQGLEQRCRDAGVTPRHRFEASNGVVVCQMAALGLGVALADPFVARSSPAPGMVMRAFAPAIPLPYGVFFPTWQPRAGIVDEFASLVAQTARLEADTLMRNLRRRQASG</sequence>
<dbReference type="Pfam" id="PF03466">
    <property type="entry name" value="LysR_substrate"/>
    <property type="match status" value="1"/>
</dbReference>
<evidence type="ECO:0000259" key="5">
    <source>
        <dbReference type="PROSITE" id="PS50931"/>
    </source>
</evidence>
<gene>
    <name evidence="6" type="ORF">ACFOD4_19530</name>
</gene>
<dbReference type="InterPro" id="IPR036388">
    <property type="entry name" value="WH-like_DNA-bd_sf"/>
</dbReference>
<dbReference type="PRINTS" id="PR00039">
    <property type="entry name" value="HTHLYSR"/>
</dbReference>
<dbReference type="InterPro" id="IPR036390">
    <property type="entry name" value="WH_DNA-bd_sf"/>
</dbReference>
<organism evidence="6 7">
    <name type="scientific">Teichococcus globiformis</name>
    <dbReference type="NCBI Taxonomy" id="2307229"/>
    <lineage>
        <taxon>Bacteria</taxon>
        <taxon>Pseudomonadati</taxon>
        <taxon>Pseudomonadota</taxon>
        <taxon>Alphaproteobacteria</taxon>
        <taxon>Acetobacterales</taxon>
        <taxon>Roseomonadaceae</taxon>
        <taxon>Roseomonas</taxon>
    </lineage>
</organism>
<evidence type="ECO:0000256" key="4">
    <source>
        <dbReference type="ARBA" id="ARBA00023163"/>
    </source>
</evidence>
<comment type="caution">
    <text evidence="6">The sequence shown here is derived from an EMBL/GenBank/DDBJ whole genome shotgun (WGS) entry which is preliminary data.</text>
</comment>
<evidence type="ECO:0000313" key="6">
    <source>
        <dbReference type="EMBL" id="MFC3127258.1"/>
    </source>
</evidence>
<protein>
    <submittedName>
        <fullName evidence="6">LysR family transcriptional regulator</fullName>
    </submittedName>
</protein>
<keyword evidence="2" id="KW-0805">Transcription regulation</keyword>
<dbReference type="InterPro" id="IPR000847">
    <property type="entry name" value="LysR_HTH_N"/>
</dbReference>
<comment type="similarity">
    <text evidence="1">Belongs to the LysR transcriptional regulatory family.</text>
</comment>
<dbReference type="PROSITE" id="PS50931">
    <property type="entry name" value="HTH_LYSR"/>
    <property type="match status" value="1"/>
</dbReference>
<keyword evidence="3" id="KW-0238">DNA-binding</keyword>
<name>A0ABV7G5W7_9PROT</name>
<reference evidence="7" key="1">
    <citation type="journal article" date="2019" name="Int. J. Syst. Evol. Microbiol.">
        <title>The Global Catalogue of Microorganisms (GCM) 10K type strain sequencing project: providing services to taxonomists for standard genome sequencing and annotation.</title>
        <authorList>
            <consortium name="The Broad Institute Genomics Platform"/>
            <consortium name="The Broad Institute Genome Sequencing Center for Infectious Disease"/>
            <person name="Wu L."/>
            <person name="Ma J."/>
        </authorList>
    </citation>
    <scope>NUCLEOTIDE SEQUENCE [LARGE SCALE GENOMIC DNA]</scope>
    <source>
        <strain evidence="7">KCTC 52094</strain>
    </source>
</reference>
<dbReference type="Pfam" id="PF00126">
    <property type="entry name" value="HTH_1"/>
    <property type="match status" value="1"/>
</dbReference>
<dbReference type="SUPFAM" id="SSF53850">
    <property type="entry name" value="Periplasmic binding protein-like II"/>
    <property type="match status" value="1"/>
</dbReference>
<accession>A0ABV7G5W7</accession>
<evidence type="ECO:0000256" key="3">
    <source>
        <dbReference type="ARBA" id="ARBA00023125"/>
    </source>
</evidence>
<evidence type="ECO:0000313" key="7">
    <source>
        <dbReference type="Proteomes" id="UP001595593"/>
    </source>
</evidence>
<keyword evidence="4" id="KW-0804">Transcription</keyword>
<proteinExistence type="inferred from homology"/>
<dbReference type="Proteomes" id="UP001595593">
    <property type="component" value="Unassembled WGS sequence"/>
</dbReference>
<feature type="domain" description="HTH lysR-type" evidence="5">
    <location>
        <begin position="6"/>
        <end position="63"/>
    </location>
</feature>